<proteinExistence type="predicted"/>
<accession>A0ABP4M5N1</accession>
<dbReference type="Proteomes" id="UP001501470">
    <property type="component" value="Unassembled WGS sequence"/>
</dbReference>
<evidence type="ECO:0000313" key="3">
    <source>
        <dbReference type="Proteomes" id="UP001501470"/>
    </source>
</evidence>
<sequence length="410" mass="45674">MNTTHPLPNLAQVKEYMEVTGWIEQPPGSGGALWLRANTGVGVPLSNNSHLEVVRSILQRVAIAEGVDWLTVVKRARYLWTDVAHLRAKNDTVRSDSIPLDAASTIMSAARRMFRASGTTSIKERSEIRGHYLKRGDDVAGKARMAHTEEGSFVFPVLIPIDPPNRDSTDQTWLDVGTPEPFERRVVRTFAQALYALREIVIEPANDPVPDQLYALVERGVSREFCVSLAKVLAQPAVGEFESKISWATALAGPPRITDVTIQAQARDLIEATAKKMRSRYIEPSRTFNGKITGLQRNEHEGPGDIFVSTVRNGRHCVIRVQLDQATYRRAAEWHGDGRPVIVEGNVVRDPQQRLYVSDLRRCYPLDETFLPLPDAEATNPGTAPNPDSPGAPPTRKLRQLPRKRPRKHG</sequence>
<protein>
    <submittedName>
        <fullName evidence="2">Uncharacterized protein</fullName>
    </submittedName>
</protein>
<dbReference type="EMBL" id="BAAAQD010000014">
    <property type="protein sequence ID" value="GAA1537813.1"/>
    <property type="molecule type" value="Genomic_DNA"/>
</dbReference>
<organism evidence="2 3">
    <name type="scientific">Dactylosporangium maewongense</name>
    <dbReference type="NCBI Taxonomy" id="634393"/>
    <lineage>
        <taxon>Bacteria</taxon>
        <taxon>Bacillati</taxon>
        <taxon>Actinomycetota</taxon>
        <taxon>Actinomycetes</taxon>
        <taxon>Micromonosporales</taxon>
        <taxon>Micromonosporaceae</taxon>
        <taxon>Dactylosporangium</taxon>
    </lineage>
</organism>
<comment type="caution">
    <text evidence="2">The sequence shown here is derived from an EMBL/GenBank/DDBJ whole genome shotgun (WGS) entry which is preliminary data.</text>
</comment>
<gene>
    <name evidence="2" type="ORF">GCM10009827_065860</name>
</gene>
<reference evidence="3" key="1">
    <citation type="journal article" date="2019" name="Int. J. Syst. Evol. Microbiol.">
        <title>The Global Catalogue of Microorganisms (GCM) 10K type strain sequencing project: providing services to taxonomists for standard genome sequencing and annotation.</title>
        <authorList>
            <consortium name="The Broad Institute Genomics Platform"/>
            <consortium name="The Broad Institute Genome Sequencing Center for Infectious Disease"/>
            <person name="Wu L."/>
            <person name="Ma J."/>
        </authorList>
    </citation>
    <scope>NUCLEOTIDE SEQUENCE [LARGE SCALE GENOMIC DNA]</scope>
    <source>
        <strain evidence="3">JCM 15933</strain>
    </source>
</reference>
<feature type="compositionally biased region" description="Basic residues" evidence="1">
    <location>
        <begin position="396"/>
        <end position="410"/>
    </location>
</feature>
<name>A0ABP4M5N1_9ACTN</name>
<feature type="region of interest" description="Disordered" evidence="1">
    <location>
        <begin position="372"/>
        <end position="410"/>
    </location>
</feature>
<keyword evidence="3" id="KW-1185">Reference proteome</keyword>
<dbReference type="RefSeq" id="WP_344506201.1">
    <property type="nucleotide sequence ID" value="NZ_BAAAQD010000014.1"/>
</dbReference>
<evidence type="ECO:0000313" key="2">
    <source>
        <dbReference type="EMBL" id="GAA1537813.1"/>
    </source>
</evidence>
<evidence type="ECO:0000256" key="1">
    <source>
        <dbReference type="SAM" id="MobiDB-lite"/>
    </source>
</evidence>